<dbReference type="EMBL" id="CP000573">
    <property type="protein sequence ID" value="ABN95109.1"/>
    <property type="molecule type" value="Genomic_DNA"/>
</dbReference>
<reference evidence="2" key="1">
    <citation type="submission" date="2007-02" db="EMBL/GenBank/DDBJ databases">
        <authorList>
            <person name="DeShazer D."/>
            <person name="Woods D.E."/>
            <person name="Nierman W.C."/>
        </authorList>
    </citation>
    <scope>NUCLEOTIDE SEQUENCE [LARGE SCALE GENOMIC DNA]</scope>
    <source>
        <strain evidence="2">1106a</strain>
    </source>
</reference>
<dbReference type="Proteomes" id="UP000006738">
    <property type="component" value="Chromosome II"/>
</dbReference>
<dbReference type="AlphaFoldDB" id="A3P232"/>
<dbReference type="KEGG" id="bpl:BURPS1106A_A0349"/>
<name>A3P232_BURP0</name>
<evidence type="ECO:0000313" key="1">
    <source>
        <dbReference type="EMBL" id="ABN95109.1"/>
    </source>
</evidence>
<protein>
    <submittedName>
        <fullName evidence="1">Uncharacterized protein</fullName>
    </submittedName>
</protein>
<sequence length="37" mass="4482">MRMRMTRIAPPRPRRRRTCALVTRRNRAPLGFCARRT</sequence>
<evidence type="ECO:0000313" key="2">
    <source>
        <dbReference type="Proteomes" id="UP000006738"/>
    </source>
</evidence>
<organism evidence="1 2">
    <name type="scientific">Burkholderia pseudomallei (strain 1106a)</name>
    <dbReference type="NCBI Taxonomy" id="357348"/>
    <lineage>
        <taxon>Bacteria</taxon>
        <taxon>Pseudomonadati</taxon>
        <taxon>Pseudomonadota</taxon>
        <taxon>Betaproteobacteria</taxon>
        <taxon>Burkholderiales</taxon>
        <taxon>Burkholderiaceae</taxon>
        <taxon>Burkholderia</taxon>
        <taxon>pseudomallei group</taxon>
    </lineage>
</organism>
<accession>A3P232</accession>
<dbReference type="HOGENOM" id="CLU_3341381_0_0_4"/>
<proteinExistence type="predicted"/>
<gene>
    <name evidence="1" type="ordered locus">BURPS1106A_A0349</name>
</gene>